<accession>A0A090D2T7</accession>
<evidence type="ECO:0000313" key="1">
    <source>
        <dbReference type="EMBL" id="CDR34930.1"/>
    </source>
</evidence>
<reference evidence="1" key="1">
    <citation type="submission" date="2013-12" db="EMBL/GenBank/DDBJ databases">
        <authorList>
            <person name="Linke B."/>
        </authorList>
    </citation>
    <scope>NUCLEOTIDE SEQUENCE [LARGE SCALE GENOMIC DNA]</scope>
    <source>
        <strain evidence="1">CRIB-18</strain>
    </source>
</reference>
<gene>
    <name evidence="1" type="ORF">CSEC_2124</name>
</gene>
<reference evidence="1" key="2">
    <citation type="submission" date="2014-09" db="EMBL/GenBank/DDBJ databases">
        <title>Criblamydia sequanensis harbors a mega-plasmid encoding arsenite resistance.</title>
        <authorList>
            <person name="Bertelli C."/>
            <person name="Goesmann A."/>
            <person name="Greub G."/>
        </authorList>
    </citation>
    <scope>NUCLEOTIDE SEQUENCE [LARGE SCALE GENOMIC DNA]</scope>
    <source>
        <strain evidence="1">CRIB-18</strain>
    </source>
</reference>
<comment type="caution">
    <text evidence="1">The sequence shown here is derived from an EMBL/GenBank/DDBJ whole genome shotgun (WGS) entry which is preliminary data.</text>
</comment>
<protein>
    <submittedName>
        <fullName evidence="1">Uncharacterized protein</fullName>
    </submittedName>
</protein>
<dbReference type="Proteomes" id="UP000031552">
    <property type="component" value="Unassembled WGS sequence"/>
</dbReference>
<evidence type="ECO:0000313" key="2">
    <source>
        <dbReference type="Proteomes" id="UP000031552"/>
    </source>
</evidence>
<keyword evidence="2" id="KW-1185">Reference proteome</keyword>
<dbReference type="RefSeq" id="WP_041018472.1">
    <property type="nucleotide sequence ID" value="NZ_CCEJ010000010.1"/>
</dbReference>
<proteinExistence type="predicted"/>
<dbReference type="AlphaFoldDB" id="A0A090D2T7"/>
<sequence length="183" mass="20518">MKSKIAFLIFIINLCIIKPSYCDSSICSPEPCLEERFPNFEFEVQDAYRYASFGVGPIIVIPNVGIGYRSRYSQLGWDTGLSFSTIGYAHQISGHLVGHYYLSPLQKNSAYLGLGLMGSCIFTNDKKGLGTLSPDFVFGKQLERSGDRRHFIEMHVAIPSMLVGKHPHSMCLPLMYIKYGISF</sequence>
<dbReference type="EMBL" id="CCEJ010000010">
    <property type="protein sequence ID" value="CDR34930.1"/>
    <property type="molecule type" value="Genomic_DNA"/>
</dbReference>
<organism evidence="1 2">
    <name type="scientific">Candidatus Criblamydia sequanensis CRIB-18</name>
    <dbReference type="NCBI Taxonomy" id="1437425"/>
    <lineage>
        <taxon>Bacteria</taxon>
        <taxon>Pseudomonadati</taxon>
        <taxon>Chlamydiota</taxon>
        <taxon>Chlamydiia</taxon>
        <taxon>Parachlamydiales</taxon>
        <taxon>Candidatus Criblamydiaceae</taxon>
        <taxon>Candidatus Criblamydia</taxon>
    </lineage>
</organism>
<name>A0A090D2T7_9BACT</name>